<evidence type="ECO:0000313" key="3">
    <source>
        <dbReference type="Proteomes" id="UP001249851"/>
    </source>
</evidence>
<name>A0AAD9QG96_ACRCE</name>
<dbReference type="EMBL" id="JARQWQ010000035">
    <property type="protein sequence ID" value="KAK2560787.1"/>
    <property type="molecule type" value="Genomic_DNA"/>
</dbReference>
<sequence>MAVGMSALLLVMSTFGLRSNDFFLIELRAERVHMDARQQFAAALNEVLAELEASGDGHLADVGFISLRIETLSETALLNGDIPMTVIDVLNQARQHLNNSTESTPYSSYAAPVLPSMGRRGRPKLDITKDQLKFFRGRYSFLGARRYFPSTDNQFTNRDIALMLGVNQRTVETRITELQLSNLSRYSNIEDDMLDSFVQRIVMNFPRSDK</sequence>
<keyword evidence="1" id="KW-0732">Signal</keyword>
<comment type="caution">
    <text evidence="2">The sequence shown here is derived from an EMBL/GenBank/DDBJ whole genome shotgun (WGS) entry which is preliminary data.</text>
</comment>
<keyword evidence="3" id="KW-1185">Reference proteome</keyword>
<reference evidence="2" key="2">
    <citation type="journal article" date="2023" name="Science">
        <title>Genomic signatures of disease resistance in endangered staghorn corals.</title>
        <authorList>
            <person name="Vollmer S.V."/>
            <person name="Selwyn J.D."/>
            <person name="Despard B.A."/>
            <person name="Roesel C.L."/>
        </authorList>
    </citation>
    <scope>NUCLEOTIDE SEQUENCE</scope>
    <source>
        <strain evidence="2">K2</strain>
    </source>
</reference>
<evidence type="ECO:0000256" key="1">
    <source>
        <dbReference type="SAM" id="SignalP"/>
    </source>
</evidence>
<accession>A0AAD9QG96</accession>
<gene>
    <name evidence="2" type="ORF">P5673_016582</name>
</gene>
<feature type="chain" id="PRO_5042078192" evidence="1">
    <location>
        <begin position="17"/>
        <end position="210"/>
    </location>
</feature>
<proteinExistence type="predicted"/>
<protein>
    <submittedName>
        <fullName evidence="2">Uncharacterized protein</fullName>
    </submittedName>
</protein>
<dbReference type="AlphaFoldDB" id="A0AAD9QG96"/>
<dbReference type="Proteomes" id="UP001249851">
    <property type="component" value="Unassembled WGS sequence"/>
</dbReference>
<reference evidence="2" key="1">
    <citation type="journal article" date="2023" name="G3 (Bethesda)">
        <title>Whole genome assembly and annotation of the endangered Caribbean coral Acropora cervicornis.</title>
        <authorList>
            <person name="Selwyn J.D."/>
            <person name="Vollmer S.V."/>
        </authorList>
    </citation>
    <scope>NUCLEOTIDE SEQUENCE</scope>
    <source>
        <strain evidence="2">K2</strain>
    </source>
</reference>
<feature type="signal peptide" evidence="1">
    <location>
        <begin position="1"/>
        <end position="16"/>
    </location>
</feature>
<evidence type="ECO:0000313" key="2">
    <source>
        <dbReference type="EMBL" id="KAK2560787.1"/>
    </source>
</evidence>
<organism evidence="2 3">
    <name type="scientific">Acropora cervicornis</name>
    <name type="common">Staghorn coral</name>
    <dbReference type="NCBI Taxonomy" id="6130"/>
    <lineage>
        <taxon>Eukaryota</taxon>
        <taxon>Metazoa</taxon>
        <taxon>Cnidaria</taxon>
        <taxon>Anthozoa</taxon>
        <taxon>Hexacorallia</taxon>
        <taxon>Scleractinia</taxon>
        <taxon>Astrocoeniina</taxon>
        <taxon>Acroporidae</taxon>
        <taxon>Acropora</taxon>
    </lineage>
</organism>